<accession>A0A1S1NUM9</accession>
<comment type="similarity">
    <text evidence="2">Belongs to the autoinducer-2 exporter (AI-2E) (TC 2.A.86) family.</text>
</comment>
<evidence type="ECO:0000256" key="3">
    <source>
        <dbReference type="ARBA" id="ARBA00022692"/>
    </source>
</evidence>
<proteinExistence type="inferred from homology"/>
<dbReference type="EMBL" id="CP043420">
    <property type="protein sequence ID" value="QEL11544.1"/>
    <property type="molecule type" value="Genomic_DNA"/>
</dbReference>
<keyword evidence="7" id="KW-1185">Reference proteome</keyword>
<dbReference type="Pfam" id="PF01594">
    <property type="entry name" value="AI-2E_transport"/>
    <property type="match status" value="1"/>
</dbReference>
<dbReference type="PANTHER" id="PTHR21716">
    <property type="entry name" value="TRANSMEMBRANE PROTEIN"/>
    <property type="match status" value="1"/>
</dbReference>
<dbReference type="GO" id="GO:0016020">
    <property type="term" value="C:membrane"/>
    <property type="evidence" value="ECO:0007669"/>
    <property type="project" value="UniProtKB-SubCell"/>
</dbReference>
<evidence type="ECO:0000256" key="4">
    <source>
        <dbReference type="ARBA" id="ARBA00022989"/>
    </source>
</evidence>
<keyword evidence="3" id="KW-0812">Transmembrane</keyword>
<dbReference type="GO" id="GO:0055085">
    <property type="term" value="P:transmembrane transport"/>
    <property type="evidence" value="ECO:0007669"/>
    <property type="project" value="TreeGrafter"/>
</dbReference>
<gene>
    <name evidence="6" type="ORF">FY550_10660</name>
</gene>
<evidence type="ECO:0000313" key="7">
    <source>
        <dbReference type="Proteomes" id="UP000322553"/>
    </source>
</evidence>
<name>A0A1S1NUM9_9GAMM</name>
<dbReference type="KEGG" id="kuy:FY550_10660"/>
<dbReference type="PANTHER" id="PTHR21716:SF64">
    <property type="entry name" value="AI-2 TRANSPORT PROTEIN TQSA"/>
    <property type="match status" value="1"/>
</dbReference>
<dbReference type="OrthoDB" id="9799225at2"/>
<evidence type="ECO:0000256" key="2">
    <source>
        <dbReference type="ARBA" id="ARBA00009773"/>
    </source>
</evidence>
<keyword evidence="5" id="KW-0472">Membrane</keyword>
<evidence type="ECO:0000256" key="1">
    <source>
        <dbReference type="ARBA" id="ARBA00004141"/>
    </source>
</evidence>
<evidence type="ECO:0000256" key="5">
    <source>
        <dbReference type="ARBA" id="ARBA00023136"/>
    </source>
</evidence>
<dbReference type="InterPro" id="IPR002549">
    <property type="entry name" value="AI-2E-like"/>
</dbReference>
<organism evidence="6 7">
    <name type="scientific">Kushneria phosphatilytica</name>
    <dbReference type="NCBI Taxonomy" id="657387"/>
    <lineage>
        <taxon>Bacteria</taxon>
        <taxon>Pseudomonadati</taxon>
        <taxon>Pseudomonadota</taxon>
        <taxon>Gammaproteobacteria</taxon>
        <taxon>Oceanospirillales</taxon>
        <taxon>Halomonadaceae</taxon>
        <taxon>Kushneria</taxon>
    </lineage>
</organism>
<protein>
    <submittedName>
        <fullName evidence="6">AI-2E family transporter</fullName>
    </submittedName>
</protein>
<keyword evidence="4" id="KW-1133">Transmembrane helix</keyword>
<dbReference type="AlphaFoldDB" id="A0A1S1NUM9"/>
<reference evidence="6 7" key="1">
    <citation type="submission" date="2019-08" db="EMBL/GenBank/DDBJ databases">
        <title>Complete genome sequence of Kushneria sp. YCWA18, a halophilic phosphate-solubilizing bacterium isolated from Daqiao saltern in China.</title>
        <authorList>
            <person name="Du G.-X."/>
            <person name="Qu L.-Y."/>
        </authorList>
    </citation>
    <scope>NUCLEOTIDE SEQUENCE [LARGE SCALE GENOMIC DNA]</scope>
    <source>
        <strain evidence="6 7">YCWA18</strain>
    </source>
</reference>
<dbReference type="RefSeq" id="WP_070978890.1">
    <property type="nucleotide sequence ID" value="NZ_CP043420.1"/>
</dbReference>
<dbReference type="Proteomes" id="UP000322553">
    <property type="component" value="Chromosome"/>
</dbReference>
<dbReference type="STRING" id="657387.BH688_09600"/>
<comment type="subcellular location">
    <subcellularLocation>
        <location evidence="1">Membrane</location>
        <topology evidence="1">Multi-pass membrane protein</topology>
    </subcellularLocation>
</comment>
<sequence length="365" mass="39502">MDDQQDSGSKKQHFPYHVVLTIASLMIIIGGLKLGATLIVPILLGLFIAVLCARPVNWLHDRGLGINTSVCCVIIGMLILLGAFSMLIVARMSEFSSALPELETALREHYSGLVSWVAGLGLPIETAGMSKLFDPASAASLVPLLLGGIGNALTNIVVILILILFTLYETLDFPNKLALAINRPDASLRRFTQFSITLQRYLLVKTVISLVTGALVSLSCFALGVQFGLLWGVLAFVLNYIPNIGSILAAIPAVLLTMAMPGGGEFQALLLAGAYVAINFVLGNLIEPRVMGQTLGMSTLVAFLSLVFWGWIFGPVGMFLSVPLTMSLKIALDSHPDTRWLSIMLGPTSRRRERSRQDEMPKRPR</sequence>
<evidence type="ECO:0000313" key="6">
    <source>
        <dbReference type="EMBL" id="QEL11544.1"/>
    </source>
</evidence>